<gene>
    <name evidence="2" type="ORF">CC80DRAFT_528900</name>
</gene>
<feature type="region of interest" description="Disordered" evidence="1">
    <location>
        <begin position="134"/>
        <end position="253"/>
    </location>
</feature>
<protein>
    <submittedName>
        <fullName evidence="2">Uncharacterized protein</fullName>
    </submittedName>
</protein>
<reference evidence="2" key="1">
    <citation type="journal article" date="2020" name="Stud. Mycol.">
        <title>101 Dothideomycetes genomes: a test case for predicting lifestyles and emergence of pathogens.</title>
        <authorList>
            <person name="Haridas S."/>
            <person name="Albert R."/>
            <person name="Binder M."/>
            <person name="Bloem J."/>
            <person name="Labutti K."/>
            <person name="Salamov A."/>
            <person name="Andreopoulos B."/>
            <person name="Baker S."/>
            <person name="Barry K."/>
            <person name="Bills G."/>
            <person name="Bluhm B."/>
            <person name="Cannon C."/>
            <person name="Castanera R."/>
            <person name="Culley D."/>
            <person name="Daum C."/>
            <person name="Ezra D."/>
            <person name="Gonzalez J."/>
            <person name="Henrissat B."/>
            <person name="Kuo A."/>
            <person name="Liang C."/>
            <person name="Lipzen A."/>
            <person name="Lutzoni F."/>
            <person name="Magnuson J."/>
            <person name="Mondo S."/>
            <person name="Nolan M."/>
            <person name="Ohm R."/>
            <person name="Pangilinan J."/>
            <person name="Park H.-J."/>
            <person name="Ramirez L."/>
            <person name="Alfaro M."/>
            <person name="Sun H."/>
            <person name="Tritt A."/>
            <person name="Yoshinaga Y."/>
            <person name="Zwiers L.-H."/>
            <person name="Turgeon B."/>
            <person name="Goodwin S."/>
            <person name="Spatafora J."/>
            <person name="Crous P."/>
            <person name="Grigoriev I."/>
        </authorList>
    </citation>
    <scope>NUCLEOTIDE SEQUENCE</scope>
    <source>
        <strain evidence="2">CBS 675.92</strain>
    </source>
</reference>
<feature type="compositionally biased region" description="Basic and acidic residues" evidence="1">
    <location>
        <begin position="143"/>
        <end position="189"/>
    </location>
</feature>
<dbReference type="AlphaFoldDB" id="A0A6A5TNM7"/>
<organism evidence="2 3">
    <name type="scientific">Byssothecium circinans</name>
    <dbReference type="NCBI Taxonomy" id="147558"/>
    <lineage>
        <taxon>Eukaryota</taxon>
        <taxon>Fungi</taxon>
        <taxon>Dikarya</taxon>
        <taxon>Ascomycota</taxon>
        <taxon>Pezizomycotina</taxon>
        <taxon>Dothideomycetes</taxon>
        <taxon>Pleosporomycetidae</taxon>
        <taxon>Pleosporales</taxon>
        <taxon>Massarineae</taxon>
        <taxon>Massarinaceae</taxon>
        <taxon>Byssothecium</taxon>
    </lineage>
</organism>
<feature type="compositionally biased region" description="Low complexity" evidence="1">
    <location>
        <begin position="204"/>
        <end position="221"/>
    </location>
</feature>
<evidence type="ECO:0000313" key="2">
    <source>
        <dbReference type="EMBL" id="KAF1950537.1"/>
    </source>
</evidence>
<evidence type="ECO:0000256" key="1">
    <source>
        <dbReference type="SAM" id="MobiDB-lite"/>
    </source>
</evidence>
<dbReference type="EMBL" id="ML977025">
    <property type="protein sequence ID" value="KAF1950537.1"/>
    <property type="molecule type" value="Genomic_DNA"/>
</dbReference>
<proteinExistence type="predicted"/>
<name>A0A6A5TNM7_9PLEO</name>
<dbReference type="Proteomes" id="UP000800035">
    <property type="component" value="Unassembled WGS sequence"/>
</dbReference>
<sequence>MAMGPTLLGTLSTTMTPLLLVYLKALTNYLHRAQGLLLEAWTTSFKKETILKSFKATSIWPCNAKDSRESSTSVLSGKDWLKIKTLVRKAVRDEGSKEVQKLKRSLYYISVQNELLHAEVQGLQEALLIKKKQQKKSKPLDLQQRKEYHSSAEKKERERLRVEKREEKERIAAEKEAKKQRRIQQENSKKAIQTSQKGKRKASKPAAKPRQQKKQQVVVAEGAEDGGGEMARDLPPTITTRRGRNIKLPAKFQ</sequence>
<evidence type="ECO:0000313" key="3">
    <source>
        <dbReference type="Proteomes" id="UP000800035"/>
    </source>
</evidence>
<accession>A0A6A5TNM7</accession>
<keyword evidence="3" id="KW-1185">Reference proteome</keyword>